<dbReference type="Gene3D" id="3.40.390.10">
    <property type="entry name" value="Collagenase (Catalytic Domain)"/>
    <property type="match status" value="1"/>
</dbReference>
<keyword evidence="1" id="KW-0732">Signal</keyword>
<sequence length="400" mass="45871">MKFLKFFVLSIIALLMLNSCNKDETDYSIDFIGFDKIAKIELSPNSPQLIADGVAELKFKVKCYYLIKDTVLVPMLADRVPLDKIEIKSSDGQKIKLSEAYTTKAKADSIAFTCTAGDKTSNEVKVALTEPVVNNDEEIVVPIIFHALYTEETKNNTKNLNKDFLQDIVNKTNKVFANEVNKSPSSFNSGIKFKVHKLEFVKVDVEIMSSQYDLYNYISDNLIEEPKKYLNVWILNTQMWKLGEDACVPAFTFGDPSKIKGLDLEVVKSIDEIKKIKPEYVGFALTYGDIYQMKEGYGSKSFPYSIGKYYGLLPTGHYNEENPPMENNDLDYCPDTYSYVRKEITLQKKTFPINGNKNKIYYYDSFNIMDEISSSRTISKDQIFRIKQVMKDCPFRQMKL</sequence>
<evidence type="ECO:0008006" key="4">
    <source>
        <dbReference type="Google" id="ProtNLM"/>
    </source>
</evidence>
<evidence type="ECO:0000313" key="3">
    <source>
        <dbReference type="Proteomes" id="UP000287701"/>
    </source>
</evidence>
<dbReference type="AlphaFoldDB" id="A0A3R5XUX9"/>
<dbReference type="InterPro" id="IPR024079">
    <property type="entry name" value="MetalloPept_cat_dom_sf"/>
</dbReference>
<evidence type="ECO:0000313" key="2">
    <source>
        <dbReference type="EMBL" id="QAR31171.1"/>
    </source>
</evidence>
<organism evidence="2 3">
    <name type="scientific">Ornithobacterium rhinotracheale</name>
    <dbReference type="NCBI Taxonomy" id="28251"/>
    <lineage>
        <taxon>Bacteria</taxon>
        <taxon>Pseudomonadati</taxon>
        <taxon>Bacteroidota</taxon>
        <taxon>Flavobacteriia</taxon>
        <taxon>Flavobacteriales</taxon>
        <taxon>Weeksellaceae</taxon>
        <taxon>Ornithobacterium</taxon>
    </lineage>
</organism>
<name>A0A3R5XUX9_ORNRH</name>
<dbReference type="EMBL" id="CP035107">
    <property type="protein sequence ID" value="QAR31171.1"/>
    <property type="molecule type" value="Genomic_DNA"/>
</dbReference>
<feature type="signal peptide" evidence="1">
    <location>
        <begin position="1"/>
        <end position="21"/>
    </location>
</feature>
<dbReference type="OrthoDB" id="1450535at2"/>
<dbReference type="GO" id="GO:0008237">
    <property type="term" value="F:metallopeptidase activity"/>
    <property type="evidence" value="ECO:0007669"/>
    <property type="project" value="InterPro"/>
</dbReference>
<dbReference type="RefSeq" id="WP_128501617.1">
    <property type="nucleotide sequence ID" value="NZ_CP035107.1"/>
</dbReference>
<dbReference type="Proteomes" id="UP000287701">
    <property type="component" value="Chromosome"/>
</dbReference>
<feature type="chain" id="PRO_5018664526" description="DUF4929 domain-containing protein" evidence="1">
    <location>
        <begin position="22"/>
        <end position="400"/>
    </location>
</feature>
<proteinExistence type="predicted"/>
<accession>A0A3R5XUX9</accession>
<gene>
    <name evidence="2" type="ORF">EQP59_07400</name>
</gene>
<protein>
    <recommendedName>
        <fullName evidence="4">DUF4929 domain-containing protein</fullName>
    </recommendedName>
</protein>
<evidence type="ECO:0000256" key="1">
    <source>
        <dbReference type="SAM" id="SignalP"/>
    </source>
</evidence>
<reference evidence="2 3" key="1">
    <citation type="submission" date="2019-01" db="EMBL/GenBank/DDBJ databases">
        <title>Whole Genome of Ornithobacterium rhinotracheale FARPER-174b.</title>
        <authorList>
            <person name="Tataje-Lavanda L.A."/>
            <person name="Montalvan A."/>
            <person name="Montesinos R."/>
            <person name="Zimic M."/>
            <person name="Fernandez-Sanchez M."/>
            <person name="Fernandez-Diaz M."/>
        </authorList>
    </citation>
    <scope>NUCLEOTIDE SEQUENCE [LARGE SCALE GENOMIC DNA]</scope>
    <source>
        <strain evidence="2 3">FARPER-174b</strain>
    </source>
</reference>